<dbReference type="Proteomes" id="UP000515703">
    <property type="component" value="Chromosome"/>
</dbReference>
<proteinExistence type="predicted"/>
<dbReference type="RefSeq" id="WP_225903820.1">
    <property type="nucleotide sequence ID" value="NZ_AP023368.1"/>
</dbReference>
<protein>
    <submittedName>
        <fullName evidence="2">Uncharacterized protein</fullName>
    </submittedName>
</protein>
<reference evidence="2 3" key="2">
    <citation type="submission" date="2020-08" db="EMBL/GenBank/DDBJ databases">
        <authorList>
            <person name="Ueki A."/>
            <person name="Tonouchi A."/>
        </authorList>
    </citation>
    <scope>NUCLEOTIDE SEQUENCE [LARGE SCALE GENOMIC DNA]</scope>
    <source>
        <strain evidence="2 3">CTTW</strain>
    </source>
</reference>
<keyword evidence="1" id="KW-0812">Transmembrane</keyword>
<evidence type="ECO:0000313" key="3">
    <source>
        <dbReference type="Proteomes" id="UP000515703"/>
    </source>
</evidence>
<organism evidence="2 3">
    <name type="scientific">Anaerocolumna chitinilytica</name>
    <dbReference type="NCBI Taxonomy" id="1727145"/>
    <lineage>
        <taxon>Bacteria</taxon>
        <taxon>Bacillati</taxon>
        <taxon>Bacillota</taxon>
        <taxon>Clostridia</taxon>
        <taxon>Lachnospirales</taxon>
        <taxon>Lachnospiraceae</taxon>
        <taxon>Anaerocolumna</taxon>
    </lineage>
</organism>
<sequence>MTESKKADSVKAKNVNTKNINTKNINTKSINSKNIEINKDKVLVYFTIPIVVLIILCSGIGILNQDVYAKETIDWMSQCLGQDISNLVCVAPILIISAFLITKGVRGAKIIWAGTMLTNIYSYVIYAFAVHFNFLFLLYCLILGLSIYAVIYFFSQYMKEDFREWYEKGVATRAVGNFLLIVGILFVLLWLSQSLPSALANTVPESIQTDGLLTNPVHALDFSFYLPLMLVAAVKLKKKKALGFLLAPMMLVFAGITSVNIISLMVVSAIKTSADNTPMIIAFSILLIICLVFLRLILKKLIKERI</sequence>
<evidence type="ECO:0000256" key="1">
    <source>
        <dbReference type="SAM" id="Phobius"/>
    </source>
</evidence>
<gene>
    <name evidence="2" type="ORF">bsdcttw_17570</name>
</gene>
<name>A0A7I8DR01_9FIRM</name>
<dbReference type="KEGG" id="acht:bsdcttw_17570"/>
<dbReference type="EMBL" id="AP023368">
    <property type="protein sequence ID" value="BCJ98716.1"/>
    <property type="molecule type" value="Genomic_DNA"/>
</dbReference>
<feature type="transmembrane region" description="Helical" evidence="1">
    <location>
        <begin position="134"/>
        <end position="154"/>
    </location>
</feature>
<keyword evidence="1" id="KW-0472">Membrane</keyword>
<evidence type="ECO:0000313" key="2">
    <source>
        <dbReference type="EMBL" id="BCJ98716.1"/>
    </source>
</evidence>
<feature type="transmembrane region" description="Helical" evidence="1">
    <location>
        <begin position="212"/>
        <end position="234"/>
    </location>
</feature>
<keyword evidence="3" id="KW-1185">Reference proteome</keyword>
<feature type="transmembrane region" description="Helical" evidence="1">
    <location>
        <begin position="110"/>
        <end position="128"/>
    </location>
</feature>
<feature type="transmembrane region" description="Helical" evidence="1">
    <location>
        <begin position="42"/>
        <end position="64"/>
    </location>
</feature>
<feature type="transmembrane region" description="Helical" evidence="1">
    <location>
        <begin position="84"/>
        <end position="101"/>
    </location>
</feature>
<feature type="transmembrane region" description="Helical" evidence="1">
    <location>
        <begin position="241"/>
        <end position="267"/>
    </location>
</feature>
<dbReference type="AlphaFoldDB" id="A0A7I8DR01"/>
<keyword evidence="1" id="KW-1133">Transmembrane helix</keyword>
<feature type="transmembrane region" description="Helical" evidence="1">
    <location>
        <begin position="174"/>
        <end position="192"/>
    </location>
</feature>
<feature type="transmembrane region" description="Helical" evidence="1">
    <location>
        <begin position="279"/>
        <end position="298"/>
    </location>
</feature>
<accession>A0A7I8DR01</accession>
<reference evidence="2 3" key="1">
    <citation type="submission" date="2020-08" db="EMBL/GenBank/DDBJ databases">
        <title>Draft genome sequencing of an Anaerocolumna strain isolated from anoxic soil subjected to BSD treatment.</title>
        <authorList>
            <person name="Uek A."/>
            <person name="Tonouchi A."/>
        </authorList>
    </citation>
    <scope>NUCLEOTIDE SEQUENCE [LARGE SCALE GENOMIC DNA]</scope>
    <source>
        <strain evidence="2 3">CTTW</strain>
    </source>
</reference>